<proteinExistence type="predicted"/>
<dbReference type="RefSeq" id="WP_111281949.1">
    <property type="nucleotide sequence ID" value="NZ_QLIN01000002.1"/>
</dbReference>
<dbReference type="InterPro" id="IPR045662">
    <property type="entry name" value="DUF6388"/>
</dbReference>
<dbReference type="AlphaFoldDB" id="A0A327NAN6"/>
<accession>A0A327NAN6</accession>
<dbReference type="Pfam" id="PF19925">
    <property type="entry name" value="DUF6388"/>
    <property type="match status" value="1"/>
</dbReference>
<dbReference type="EMBL" id="QLIN01000002">
    <property type="protein sequence ID" value="RAI71935.1"/>
    <property type="molecule type" value="Genomic_DNA"/>
</dbReference>
<organism evidence="1 2">
    <name type="scientific">Pseudomonas fluorescens</name>
    <dbReference type="NCBI Taxonomy" id="294"/>
    <lineage>
        <taxon>Bacteria</taxon>
        <taxon>Pseudomonadati</taxon>
        <taxon>Pseudomonadota</taxon>
        <taxon>Gammaproteobacteria</taxon>
        <taxon>Pseudomonadales</taxon>
        <taxon>Pseudomonadaceae</taxon>
        <taxon>Pseudomonas</taxon>
    </lineage>
</organism>
<evidence type="ECO:0000313" key="2">
    <source>
        <dbReference type="Proteomes" id="UP000249493"/>
    </source>
</evidence>
<gene>
    <name evidence="1" type="ORF">DOZ80_08885</name>
</gene>
<comment type="caution">
    <text evidence="1">The sequence shown here is derived from an EMBL/GenBank/DDBJ whole genome shotgun (WGS) entry which is preliminary data.</text>
</comment>
<dbReference type="Proteomes" id="UP000249493">
    <property type="component" value="Unassembled WGS sequence"/>
</dbReference>
<protein>
    <submittedName>
        <fullName evidence="1">Uncharacterized protein</fullName>
    </submittedName>
</protein>
<evidence type="ECO:0000313" key="1">
    <source>
        <dbReference type="EMBL" id="RAI71935.1"/>
    </source>
</evidence>
<reference evidence="1 2" key="1">
    <citation type="submission" date="2018-06" db="EMBL/GenBank/DDBJ databases">
        <authorList>
            <person name="Zhirakovskaya E."/>
        </authorList>
    </citation>
    <scope>NUCLEOTIDE SEQUENCE [LARGE SCALE GENOMIC DNA]</scope>
    <source>
        <strain evidence="1 2">LY3</strain>
    </source>
</reference>
<name>A0A327NAN6_PSEFL</name>
<sequence>MDLESRYKAASAKYFAQNPAVSREIEAAIAANLAGIQAVGSTVEQEREQRQIQVFAAEAKARGLDIYELVIRLMADSPEQALEWRLEHHRQIADSLGMDWGQYKTLNLIG</sequence>